<feature type="non-terminal residue" evidence="2">
    <location>
        <position position="1"/>
    </location>
</feature>
<name>A0A821L262_9BILA</name>
<evidence type="ECO:0000313" key="1">
    <source>
        <dbReference type="EMBL" id="CAF4644165.1"/>
    </source>
</evidence>
<evidence type="ECO:0000313" key="3">
    <source>
        <dbReference type="Proteomes" id="UP000663866"/>
    </source>
</evidence>
<protein>
    <submittedName>
        <fullName evidence="2">Uncharacterized protein</fullName>
    </submittedName>
</protein>
<keyword evidence="3" id="KW-1185">Reference proteome</keyword>
<gene>
    <name evidence="1" type="ORF">BYL167_LOCUS41891</name>
    <name evidence="2" type="ORF">OVN521_LOCUS49930</name>
</gene>
<comment type="caution">
    <text evidence="2">The sequence shown here is derived from an EMBL/GenBank/DDBJ whole genome shotgun (WGS) entry which is preliminary data.</text>
</comment>
<sequence length="56" mass="6020">VIINPQSGTITATNLAISEVGAYIIKLDITTSNNQYSIPFSSNCIIVKENSSKFSI</sequence>
<accession>A0A821L262</accession>
<evidence type="ECO:0000313" key="2">
    <source>
        <dbReference type="EMBL" id="CAF4744329.1"/>
    </source>
</evidence>
<dbReference type="EMBL" id="CAJOBH010107444">
    <property type="protein sequence ID" value="CAF4644165.1"/>
    <property type="molecule type" value="Genomic_DNA"/>
</dbReference>
<dbReference type="AlphaFoldDB" id="A0A821L262"/>
<dbReference type="Proteomes" id="UP000681967">
    <property type="component" value="Unassembled WGS sequence"/>
</dbReference>
<proteinExistence type="predicted"/>
<dbReference type="EMBL" id="CAJOBG010112103">
    <property type="protein sequence ID" value="CAF4744329.1"/>
    <property type="molecule type" value="Genomic_DNA"/>
</dbReference>
<dbReference type="Proteomes" id="UP000663866">
    <property type="component" value="Unassembled WGS sequence"/>
</dbReference>
<organism evidence="2 3">
    <name type="scientific">Rotaria magnacalcarata</name>
    <dbReference type="NCBI Taxonomy" id="392030"/>
    <lineage>
        <taxon>Eukaryota</taxon>
        <taxon>Metazoa</taxon>
        <taxon>Spiralia</taxon>
        <taxon>Gnathifera</taxon>
        <taxon>Rotifera</taxon>
        <taxon>Eurotatoria</taxon>
        <taxon>Bdelloidea</taxon>
        <taxon>Philodinida</taxon>
        <taxon>Philodinidae</taxon>
        <taxon>Rotaria</taxon>
    </lineage>
</organism>
<reference evidence="2" key="1">
    <citation type="submission" date="2021-02" db="EMBL/GenBank/DDBJ databases">
        <authorList>
            <person name="Nowell W R."/>
        </authorList>
    </citation>
    <scope>NUCLEOTIDE SEQUENCE</scope>
</reference>